<proteinExistence type="predicted"/>
<feature type="region of interest" description="Disordered" evidence="1">
    <location>
        <begin position="1"/>
        <end position="28"/>
    </location>
</feature>
<name>A0AAD1RTI2_PELCU</name>
<dbReference type="Gene3D" id="3.30.70.1820">
    <property type="entry name" value="L1 transposable element, RRM domain"/>
    <property type="match status" value="1"/>
</dbReference>
<evidence type="ECO:0000256" key="1">
    <source>
        <dbReference type="SAM" id="MobiDB-lite"/>
    </source>
</evidence>
<keyword evidence="3" id="KW-1185">Reference proteome</keyword>
<dbReference type="AlphaFoldDB" id="A0AAD1RTI2"/>
<gene>
    <name evidence="2" type="ORF">PECUL_23A055569</name>
</gene>
<dbReference type="Proteomes" id="UP001295444">
    <property type="component" value="Chromosome 03"/>
</dbReference>
<evidence type="ECO:0000313" key="2">
    <source>
        <dbReference type="EMBL" id="CAH2278037.1"/>
    </source>
</evidence>
<reference evidence="2" key="1">
    <citation type="submission" date="2022-03" db="EMBL/GenBank/DDBJ databases">
        <authorList>
            <person name="Alioto T."/>
            <person name="Alioto T."/>
            <person name="Gomez Garrido J."/>
        </authorList>
    </citation>
    <scope>NUCLEOTIDE SEQUENCE</scope>
</reference>
<sequence>MSDIGELLRRPQATEWPEMAPMSDGISSSNKISADGEHYYVKVPTRPVPPKPLPAAKSPVMEDTLWSLMDELRWNIATNTGRNLMESRMLNALFSARQAKAMPLDRWYRIPKPATITQSTSRDTIVRIQQSQDRLAFMAAIRNRSPFQFEEHLLTFFPDLSRATLEWRHSQRPLTKELIAHKIP</sequence>
<protein>
    <submittedName>
        <fullName evidence="2">Uncharacterized protein</fullName>
    </submittedName>
</protein>
<organism evidence="2 3">
    <name type="scientific">Pelobates cultripes</name>
    <name type="common">Western spadefoot toad</name>
    <dbReference type="NCBI Taxonomy" id="61616"/>
    <lineage>
        <taxon>Eukaryota</taxon>
        <taxon>Metazoa</taxon>
        <taxon>Chordata</taxon>
        <taxon>Craniata</taxon>
        <taxon>Vertebrata</taxon>
        <taxon>Euteleostomi</taxon>
        <taxon>Amphibia</taxon>
        <taxon>Batrachia</taxon>
        <taxon>Anura</taxon>
        <taxon>Pelobatoidea</taxon>
        <taxon>Pelobatidae</taxon>
        <taxon>Pelobates</taxon>
    </lineage>
</organism>
<evidence type="ECO:0000313" key="3">
    <source>
        <dbReference type="Proteomes" id="UP001295444"/>
    </source>
</evidence>
<accession>A0AAD1RTI2</accession>
<dbReference type="EMBL" id="OW240914">
    <property type="protein sequence ID" value="CAH2278037.1"/>
    <property type="molecule type" value="Genomic_DNA"/>
</dbReference>